<dbReference type="SUPFAM" id="SSF52743">
    <property type="entry name" value="Subtilisin-like"/>
    <property type="match status" value="1"/>
</dbReference>
<gene>
    <name evidence="2" type="ORF">DOTSEDRAFT_73732</name>
</gene>
<dbReference type="InterPro" id="IPR036852">
    <property type="entry name" value="Peptidase_S8/S53_dom_sf"/>
</dbReference>
<dbReference type="HOGENOM" id="CLU_723668_0_0_1"/>
<protein>
    <recommendedName>
        <fullName evidence="1">Peptidase S8/S53 domain-containing protein</fullName>
    </recommendedName>
</protein>
<dbReference type="InterPro" id="IPR000209">
    <property type="entry name" value="Peptidase_S8/S53_dom"/>
</dbReference>
<reference evidence="2 3" key="2">
    <citation type="journal article" date="2012" name="PLoS Pathog.">
        <title>Diverse lifestyles and strategies of plant pathogenesis encoded in the genomes of eighteen Dothideomycetes fungi.</title>
        <authorList>
            <person name="Ohm R.A."/>
            <person name="Feau N."/>
            <person name="Henrissat B."/>
            <person name="Schoch C.L."/>
            <person name="Horwitz B.A."/>
            <person name="Barry K.W."/>
            <person name="Condon B.J."/>
            <person name="Copeland A.C."/>
            <person name="Dhillon B."/>
            <person name="Glaser F."/>
            <person name="Hesse C.N."/>
            <person name="Kosti I."/>
            <person name="LaButti K."/>
            <person name="Lindquist E.A."/>
            <person name="Lucas S."/>
            <person name="Salamov A.A."/>
            <person name="Bradshaw R.E."/>
            <person name="Ciuffetti L."/>
            <person name="Hamelin R.C."/>
            <person name="Kema G.H.J."/>
            <person name="Lawrence C."/>
            <person name="Scott J.A."/>
            <person name="Spatafora J.W."/>
            <person name="Turgeon B.G."/>
            <person name="de Wit P.J.G.M."/>
            <person name="Zhong S."/>
            <person name="Goodwin S.B."/>
            <person name="Grigoriev I.V."/>
        </authorList>
    </citation>
    <scope>NUCLEOTIDE SEQUENCE [LARGE SCALE GENOMIC DNA]</scope>
    <source>
        <strain evidence="3">NZE10 / CBS 128990</strain>
    </source>
</reference>
<dbReference type="Pfam" id="PF00082">
    <property type="entry name" value="Peptidase_S8"/>
    <property type="match status" value="1"/>
</dbReference>
<keyword evidence="3" id="KW-1185">Reference proteome</keyword>
<evidence type="ECO:0000259" key="1">
    <source>
        <dbReference type="Pfam" id="PF00082"/>
    </source>
</evidence>
<reference evidence="3" key="1">
    <citation type="journal article" date="2012" name="PLoS Genet.">
        <title>The genomes of the fungal plant pathogens Cladosporium fulvum and Dothistroma septosporum reveal adaptation to different hosts and lifestyles but also signatures of common ancestry.</title>
        <authorList>
            <person name="de Wit P.J.G.M."/>
            <person name="van der Burgt A."/>
            <person name="Oekmen B."/>
            <person name="Stergiopoulos I."/>
            <person name="Abd-Elsalam K.A."/>
            <person name="Aerts A.L."/>
            <person name="Bahkali A.H."/>
            <person name="Beenen H.G."/>
            <person name="Chettri P."/>
            <person name="Cox M.P."/>
            <person name="Datema E."/>
            <person name="de Vries R.P."/>
            <person name="Dhillon B."/>
            <person name="Ganley A.R."/>
            <person name="Griffiths S.A."/>
            <person name="Guo Y."/>
            <person name="Hamelin R.C."/>
            <person name="Henrissat B."/>
            <person name="Kabir M.S."/>
            <person name="Jashni M.K."/>
            <person name="Kema G."/>
            <person name="Klaubauf S."/>
            <person name="Lapidus A."/>
            <person name="Levasseur A."/>
            <person name="Lindquist E."/>
            <person name="Mehrabi R."/>
            <person name="Ohm R.A."/>
            <person name="Owen T.J."/>
            <person name="Salamov A."/>
            <person name="Schwelm A."/>
            <person name="Schijlen E."/>
            <person name="Sun H."/>
            <person name="van den Burg H.A."/>
            <person name="van Ham R.C.H.J."/>
            <person name="Zhang S."/>
            <person name="Goodwin S.B."/>
            <person name="Grigoriev I.V."/>
            <person name="Collemare J."/>
            <person name="Bradshaw R.E."/>
        </authorList>
    </citation>
    <scope>NUCLEOTIDE SEQUENCE [LARGE SCALE GENOMIC DNA]</scope>
    <source>
        <strain evidence="3">NZE10 / CBS 128990</strain>
    </source>
</reference>
<dbReference type="AlphaFoldDB" id="N1PGA7"/>
<sequence length="382" mass="43810">MGVKKICTLVVPDRQYSPHSWDKIHWCVKTFQVEHLYWRAVDMLLVDEDRECSCDSDELRDKQQICFGTLRSLHLYCTGNKNTIQQWFSSRNGLSRLQKLSTLEIRIVEAPAMSGDKIQDLQDRLEKRLEDWRLSPRSDDNVVERVYTVERYQWNDEIGSRSRDAHDGTEFHIPELSRFLQQYRDNFGQHDQVPRTKVAVIDDGMMMVVNASRHSLQAQASSQVVKGKGFVYKDGSLSPWFSPGSDGHGTHMACLISRLDPHCDLHIAQVRGPNEPLYLSAVVMAIKWAIEQQVDIISMSLALRKTTPILESKLERAIQEAEQNHIVDEKYSQVMRFLPNLLVRSYRSRQQAASVNICRTVSEAGTTTVSQVVTSPWATSIF</sequence>
<dbReference type="Gene3D" id="3.40.50.200">
    <property type="entry name" value="Peptidase S8/S53 domain"/>
    <property type="match status" value="1"/>
</dbReference>
<dbReference type="GO" id="GO:0004252">
    <property type="term" value="F:serine-type endopeptidase activity"/>
    <property type="evidence" value="ECO:0007669"/>
    <property type="project" value="InterPro"/>
</dbReference>
<name>N1PGA7_DOTSN</name>
<proteinExistence type="predicted"/>
<evidence type="ECO:0000313" key="3">
    <source>
        <dbReference type="Proteomes" id="UP000016933"/>
    </source>
</evidence>
<accession>N1PGA7</accession>
<dbReference type="GO" id="GO:0006508">
    <property type="term" value="P:proteolysis"/>
    <property type="evidence" value="ECO:0007669"/>
    <property type="project" value="InterPro"/>
</dbReference>
<feature type="domain" description="Peptidase S8/S53" evidence="1">
    <location>
        <begin position="196"/>
        <end position="325"/>
    </location>
</feature>
<organism evidence="2 3">
    <name type="scientific">Dothistroma septosporum (strain NZE10 / CBS 128990)</name>
    <name type="common">Red band needle blight fungus</name>
    <name type="synonym">Mycosphaerella pini</name>
    <dbReference type="NCBI Taxonomy" id="675120"/>
    <lineage>
        <taxon>Eukaryota</taxon>
        <taxon>Fungi</taxon>
        <taxon>Dikarya</taxon>
        <taxon>Ascomycota</taxon>
        <taxon>Pezizomycotina</taxon>
        <taxon>Dothideomycetes</taxon>
        <taxon>Dothideomycetidae</taxon>
        <taxon>Mycosphaerellales</taxon>
        <taxon>Mycosphaerellaceae</taxon>
        <taxon>Dothistroma</taxon>
    </lineage>
</organism>
<dbReference type="EMBL" id="KB446542">
    <property type="protein sequence ID" value="EME41412.1"/>
    <property type="molecule type" value="Genomic_DNA"/>
</dbReference>
<dbReference type="Proteomes" id="UP000016933">
    <property type="component" value="Unassembled WGS sequence"/>
</dbReference>
<evidence type="ECO:0000313" key="2">
    <source>
        <dbReference type="EMBL" id="EME41412.1"/>
    </source>
</evidence>
<dbReference type="OrthoDB" id="206201at2759"/>
<dbReference type="STRING" id="675120.N1PGA7"/>